<proteinExistence type="predicted"/>
<feature type="transmembrane region" description="Helical" evidence="1">
    <location>
        <begin position="86"/>
        <end position="107"/>
    </location>
</feature>
<keyword evidence="1" id="KW-0472">Membrane</keyword>
<reference evidence="2 3" key="1">
    <citation type="submission" date="2016-07" db="EMBL/GenBank/DDBJ databases">
        <title>Complete genome sequence of Altererythrobacter namhicola JCM 16345T, containing esterase-encoding genes.</title>
        <authorList>
            <person name="Cheng H."/>
            <person name="Wu Y.-H."/>
            <person name="Jian S.-L."/>
            <person name="Huo Y.-Y."/>
            <person name="Wang C.-S."/>
            <person name="Xu X.-W."/>
        </authorList>
    </citation>
    <scope>NUCLEOTIDE SEQUENCE [LARGE SCALE GENOMIC DNA]</scope>
    <source>
        <strain evidence="2 3">JCM 16345</strain>
    </source>
</reference>
<sequence length="152" mass="16498">MDGSKRYARLVALAAGGCTVLLALFLLLEATSLIGGWTQPGYWSFRRLSMIPYLLAVADIARASCKVSKGAALPDALPKMLRRVGALLALGGFMDLTGTSLLLMAIWPDRFSTIAHFDPSYLAVMVVGMMLWLVGRLAARAFVMAKELEEFV</sequence>
<evidence type="ECO:0008006" key="4">
    <source>
        <dbReference type="Google" id="ProtNLM"/>
    </source>
</evidence>
<dbReference type="STRING" id="645517.A6F65_02327"/>
<evidence type="ECO:0000313" key="2">
    <source>
        <dbReference type="EMBL" id="ANU08610.1"/>
    </source>
</evidence>
<feature type="transmembrane region" description="Helical" evidence="1">
    <location>
        <begin position="119"/>
        <end position="139"/>
    </location>
</feature>
<dbReference type="KEGG" id="anh:A6F65_02327"/>
<organism evidence="2 3">
    <name type="scientific">Paraurantiacibacter namhicola</name>
    <dbReference type="NCBI Taxonomy" id="645517"/>
    <lineage>
        <taxon>Bacteria</taxon>
        <taxon>Pseudomonadati</taxon>
        <taxon>Pseudomonadota</taxon>
        <taxon>Alphaproteobacteria</taxon>
        <taxon>Sphingomonadales</taxon>
        <taxon>Erythrobacteraceae</taxon>
        <taxon>Paraurantiacibacter</taxon>
    </lineage>
</organism>
<dbReference type="Proteomes" id="UP000092698">
    <property type="component" value="Chromosome"/>
</dbReference>
<dbReference type="AlphaFoldDB" id="A0A1C7DAT7"/>
<dbReference type="EMBL" id="CP016545">
    <property type="protein sequence ID" value="ANU08610.1"/>
    <property type="molecule type" value="Genomic_DNA"/>
</dbReference>
<evidence type="ECO:0000313" key="3">
    <source>
        <dbReference type="Proteomes" id="UP000092698"/>
    </source>
</evidence>
<name>A0A1C7DAT7_9SPHN</name>
<gene>
    <name evidence="2" type="ORF">A6F65_02327</name>
</gene>
<keyword evidence="3" id="KW-1185">Reference proteome</keyword>
<accession>A0A1C7DAT7</accession>
<protein>
    <recommendedName>
        <fullName evidence="4">DUF2975 domain-containing protein</fullName>
    </recommendedName>
</protein>
<evidence type="ECO:0000256" key="1">
    <source>
        <dbReference type="SAM" id="Phobius"/>
    </source>
</evidence>
<keyword evidence="1" id="KW-0812">Transmembrane</keyword>
<feature type="transmembrane region" description="Helical" evidence="1">
    <location>
        <begin position="48"/>
        <end position="65"/>
    </location>
</feature>
<dbReference type="RefSeq" id="WP_067788917.1">
    <property type="nucleotide sequence ID" value="NZ_CP016545.1"/>
</dbReference>
<keyword evidence="1" id="KW-1133">Transmembrane helix</keyword>